<evidence type="ECO:0000313" key="3">
    <source>
        <dbReference type="Proteomes" id="UP000823886"/>
    </source>
</evidence>
<dbReference type="GO" id="GO:0004559">
    <property type="term" value="F:alpha-mannosidase activity"/>
    <property type="evidence" value="ECO:0007669"/>
    <property type="project" value="InterPro"/>
</dbReference>
<evidence type="ECO:0000259" key="1">
    <source>
        <dbReference type="Pfam" id="PF01074"/>
    </source>
</evidence>
<dbReference type="InterPro" id="IPR027291">
    <property type="entry name" value="Glyco_hydro_38_N_sf"/>
</dbReference>
<dbReference type="AlphaFoldDB" id="A0A9D2TAG6"/>
<dbReference type="Pfam" id="PF01074">
    <property type="entry name" value="Glyco_hydro_38N"/>
    <property type="match status" value="1"/>
</dbReference>
<feature type="domain" description="Glycoside hydrolase family 38 N-terminal" evidence="1">
    <location>
        <begin position="7"/>
        <end position="301"/>
    </location>
</feature>
<gene>
    <name evidence="2" type="ORF">H9753_03765</name>
</gene>
<dbReference type="Gene3D" id="3.20.110.10">
    <property type="entry name" value="Glycoside hydrolase 38, N terminal domain"/>
    <property type="match status" value="1"/>
</dbReference>
<dbReference type="Proteomes" id="UP000823886">
    <property type="component" value="Unassembled WGS sequence"/>
</dbReference>
<organism evidence="2 3">
    <name type="scientific">Candidatus Blautia merdavium</name>
    <dbReference type="NCBI Taxonomy" id="2838494"/>
    <lineage>
        <taxon>Bacteria</taxon>
        <taxon>Bacillati</taxon>
        <taxon>Bacillota</taxon>
        <taxon>Clostridia</taxon>
        <taxon>Lachnospirales</taxon>
        <taxon>Lachnospiraceae</taxon>
        <taxon>Blautia</taxon>
    </lineage>
</organism>
<proteinExistence type="predicted"/>
<reference evidence="2" key="2">
    <citation type="submission" date="2021-04" db="EMBL/GenBank/DDBJ databases">
        <authorList>
            <person name="Gilroy R."/>
        </authorList>
    </citation>
    <scope>NUCLEOTIDE SEQUENCE</scope>
    <source>
        <strain evidence="2">ChiBcec2-3848</strain>
    </source>
</reference>
<dbReference type="InterPro" id="IPR000602">
    <property type="entry name" value="Glyco_hydro_38_N"/>
</dbReference>
<evidence type="ECO:0000313" key="2">
    <source>
        <dbReference type="EMBL" id="HJC62724.1"/>
    </source>
</evidence>
<dbReference type="GO" id="GO:0006013">
    <property type="term" value="P:mannose metabolic process"/>
    <property type="evidence" value="ECO:0007669"/>
    <property type="project" value="InterPro"/>
</dbReference>
<comment type="caution">
    <text evidence="2">The sequence shown here is derived from an EMBL/GenBank/DDBJ whole genome shotgun (WGS) entry which is preliminary data.</text>
</comment>
<dbReference type="SUPFAM" id="SSF88713">
    <property type="entry name" value="Glycoside hydrolase/deacetylase"/>
    <property type="match status" value="1"/>
</dbReference>
<dbReference type="EMBL" id="DWVZ01000047">
    <property type="protein sequence ID" value="HJC62724.1"/>
    <property type="molecule type" value="Genomic_DNA"/>
</dbReference>
<reference evidence="2" key="1">
    <citation type="journal article" date="2021" name="PeerJ">
        <title>Extensive microbial diversity within the chicken gut microbiome revealed by metagenomics and culture.</title>
        <authorList>
            <person name="Gilroy R."/>
            <person name="Ravi A."/>
            <person name="Getino M."/>
            <person name="Pursley I."/>
            <person name="Horton D.L."/>
            <person name="Alikhan N.F."/>
            <person name="Baker D."/>
            <person name="Gharbi K."/>
            <person name="Hall N."/>
            <person name="Watson M."/>
            <person name="Adriaenssens E.M."/>
            <person name="Foster-Nyarko E."/>
            <person name="Jarju S."/>
            <person name="Secka A."/>
            <person name="Antonio M."/>
            <person name="Oren A."/>
            <person name="Chaudhuri R.R."/>
            <person name="La Ragione R."/>
            <person name="Hildebrand F."/>
            <person name="Pallen M.J."/>
        </authorList>
    </citation>
    <scope>NUCLEOTIDE SEQUENCE</scope>
    <source>
        <strain evidence="2">ChiBcec2-3848</strain>
    </source>
</reference>
<protein>
    <recommendedName>
        <fullName evidence="1">Glycoside hydrolase family 38 N-terminal domain-containing protein</fullName>
    </recommendedName>
</protein>
<dbReference type="InterPro" id="IPR011330">
    <property type="entry name" value="Glyco_hydro/deAcase_b/a-brl"/>
</dbReference>
<name>A0A9D2TAG6_9FIRM</name>
<dbReference type="CDD" id="cd10791">
    <property type="entry name" value="GH38N_AMII_like_1"/>
    <property type="match status" value="1"/>
</dbReference>
<sequence>MNKIKDVYIIHHSHTDIGYTDLQETVIFHQIHHIRKAMEIIEKGYAENSAEKDFRWNCETYFCVERFLENAGEEERARFFDLVKKGNIGLSANYLNFNDLVDCEMLGRRLDSMKEFLAGQDIQVKTAMNADINGISMGHRDALLDCGVEFLFTNIHCHHGMYPLYQNQTPYFWEAADGRRLLVWNGEHYNLGNALGLVYNRNVNFMTENYFGKAKGEDPLEELHKKLGDSIREYEENGYPYDFYITSVSGVFSDNAPPNPNIIHTVCQFNERYGEEVQLHMVTLEQLYERIKDSLKDAPVYQGDLNDWWANGVGSTPYSVKLYKEALRFHHISDRLEEHTGFAQEDLKRQAEERLFLYAEHTWGHSASITNPYDTMVLNLDTRNTSYASAGHELGAMRKKEQCRRLGDVLSYYSLNGQVKAISFSGKAGYFPVEFYVETMTMPGAVITDLKTGEQPKIQLSPHPRGVLISFVSWFEPGEEKVFSYRESVPAAQGQFTRTAYVGAERVRDIVNTYDAETYRLPYEIENPWFKIRYQVGEGILSFFNKKTGTEMLPEGEIPFFTPIYEETEIRTDVYEERRLLGRNIRGLHAKASAGKLKDVRVLEQGEVFVSIELEFALPGTDFCSVILKMYRELPKVEFRLKTAKQLSSSIESLYLPLTLKLPDTELYIHKGGVPMRPGIDQLPGTCMEYYIADEGLLFRGEEGSMLVQTLDTSLIYQGEMRHHPICLCDRRPENNQRPVYSWIMNNTWETNFQIDLSGYGEFCYSVEFVQGNSLEEDLCRLKENDMGIETFITAQE</sequence>
<accession>A0A9D2TAG6</accession>